<dbReference type="Proteomes" id="UP001239111">
    <property type="component" value="Chromosome 3"/>
</dbReference>
<evidence type="ECO:0000313" key="2">
    <source>
        <dbReference type="Proteomes" id="UP001239111"/>
    </source>
</evidence>
<accession>A0ACC2NG17</accession>
<protein>
    <submittedName>
        <fullName evidence="1">Uncharacterized protein</fullName>
    </submittedName>
</protein>
<sequence>MCERKLMEIKRPDRGTNDKDWLEALTVTTKGEVIAPEGSPKPSNIKRKQQADKDVKERAKVSDKVNVTAVKNLLCAPDIFSSEKEEAQDICHQSEDTEGTPKRVKAFKATSQKIGQTVRVARLVDDSGVRTNNPLKCPVCHPQSRGATPDGFAEYLISIGEYMKSRQDCFEIYQSESTKSVSEPHKPKQSAVQMRETVHTSKSSSKLTNDEKTVQDISTLLCPTGTDTVELMENSGILITCTDKFLIDRMSRKDPRALTRELFRKIVGEENLLKMTWSGRSNHQNFIAIPEKERVMIQAFVESHTVPKYRLKTQEFKECVTTFCNQLRQDQKKKEVDLVNKKIEPLKIKKEEKNKEEIKVSESVEVKADKEDSSGGDSSNETLKKRINSQTPVNNQNKSRKTHETHKEKRESSSDTHRSSESDQEFGESINDKPIFEHQDLSHGDFDGCDEEEFLGEGYGIASNKKCKKSSENQNGVKNMESLGTLTVAGLDSLSRNSQLISLKEDTESYNFSTNHLDDKVDAGRKSPVIINHGSLDPPKPFYKEKIRDIDVGSTENRVRSQSGTRPATSSAKITVEKGVDYQNDHPDYKSVQEAEQHSKEQHSRSSDSASPDKAKKRNKSRSRSRSTSRKRRHRHHHHRHHHKSSRHSKKSKKSHHRSRSRD</sequence>
<name>A0ACC2NG17_9HYME</name>
<evidence type="ECO:0000313" key="1">
    <source>
        <dbReference type="EMBL" id="KAJ8669192.1"/>
    </source>
</evidence>
<keyword evidence="2" id="KW-1185">Reference proteome</keyword>
<reference evidence="1" key="1">
    <citation type="submission" date="2023-04" db="EMBL/GenBank/DDBJ databases">
        <title>A chromosome-level genome assembly of the parasitoid wasp Eretmocerus hayati.</title>
        <authorList>
            <person name="Zhong Y."/>
            <person name="Liu S."/>
            <person name="Liu Y."/>
        </authorList>
    </citation>
    <scope>NUCLEOTIDE SEQUENCE</scope>
    <source>
        <strain evidence="1">ZJU_SS_LIU_2023</strain>
    </source>
</reference>
<proteinExistence type="predicted"/>
<organism evidence="1 2">
    <name type="scientific">Eretmocerus hayati</name>
    <dbReference type="NCBI Taxonomy" id="131215"/>
    <lineage>
        <taxon>Eukaryota</taxon>
        <taxon>Metazoa</taxon>
        <taxon>Ecdysozoa</taxon>
        <taxon>Arthropoda</taxon>
        <taxon>Hexapoda</taxon>
        <taxon>Insecta</taxon>
        <taxon>Pterygota</taxon>
        <taxon>Neoptera</taxon>
        <taxon>Endopterygota</taxon>
        <taxon>Hymenoptera</taxon>
        <taxon>Apocrita</taxon>
        <taxon>Proctotrupomorpha</taxon>
        <taxon>Chalcidoidea</taxon>
        <taxon>Aphelinidae</taxon>
        <taxon>Aphelininae</taxon>
        <taxon>Eretmocerus</taxon>
    </lineage>
</organism>
<comment type="caution">
    <text evidence="1">The sequence shown here is derived from an EMBL/GenBank/DDBJ whole genome shotgun (WGS) entry which is preliminary data.</text>
</comment>
<gene>
    <name evidence="1" type="ORF">QAD02_000451</name>
</gene>
<dbReference type="EMBL" id="CM056743">
    <property type="protein sequence ID" value="KAJ8669192.1"/>
    <property type="molecule type" value="Genomic_DNA"/>
</dbReference>